<accession>A0A0F3K0X7</accession>
<dbReference type="PROSITE" id="PS50042">
    <property type="entry name" value="CNMP_BINDING_3"/>
    <property type="match status" value="1"/>
</dbReference>
<dbReference type="GO" id="GO:0003824">
    <property type="term" value="F:catalytic activity"/>
    <property type="evidence" value="ECO:0007669"/>
    <property type="project" value="UniProtKB-KW"/>
</dbReference>
<dbReference type="InterPro" id="IPR014710">
    <property type="entry name" value="RmlC-like_jellyroll"/>
</dbReference>
<evidence type="ECO:0000256" key="1">
    <source>
        <dbReference type="ARBA" id="ARBA00004496"/>
    </source>
</evidence>
<dbReference type="InterPro" id="IPR036388">
    <property type="entry name" value="WH-like_DNA-bd_sf"/>
</dbReference>
<dbReference type="Gene3D" id="2.60.120.10">
    <property type="entry name" value="Jelly Rolls"/>
    <property type="match status" value="1"/>
</dbReference>
<organism evidence="15 16">
    <name type="scientific">Luteibacter yeojuensis</name>
    <dbReference type="NCBI Taxonomy" id="345309"/>
    <lineage>
        <taxon>Bacteria</taxon>
        <taxon>Pseudomonadati</taxon>
        <taxon>Pseudomonadota</taxon>
        <taxon>Gammaproteobacteria</taxon>
        <taxon>Lysobacterales</taxon>
        <taxon>Rhodanobacteraceae</taxon>
        <taxon>Luteibacter</taxon>
    </lineage>
</organism>
<keyword evidence="8" id="KW-0843">Virulence</keyword>
<keyword evidence="6" id="KW-0973">c-di-GMP</keyword>
<name>A0A0F3K0X7_9GAMM</name>
<dbReference type="SUPFAM" id="SSF46785">
    <property type="entry name" value="Winged helix' DNA-binding domain"/>
    <property type="match status" value="1"/>
</dbReference>
<dbReference type="Gene3D" id="1.10.10.10">
    <property type="entry name" value="Winged helix-like DNA-binding domain superfamily/Winged helix DNA-binding domain"/>
    <property type="match status" value="1"/>
</dbReference>
<evidence type="ECO:0000259" key="14">
    <source>
        <dbReference type="PROSITE" id="PS51063"/>
    </source>
</evidence>
<evidence type="ECO:0000256" key="3">
    <source>
        <dbReference type="ARBA" id="ARBA00020769"/>
    </source>
</evidence>
<dbReference type="PROSITE" id="PS00042">
    <property type="entry name" value="HTH_CRP_1"/>
    <property type="match status" value="1"/>
</dbReference>
<keyword evidence="7" id="KW-0805">Transcription regulation</keyword>
<dbReference type="Pfam" id="PF00027">
    <property type="entry name" value="cNMP_binding"/>
    <property type="match status" value="1"/>
</dbReference>
<dbReference type="OrthoDB" id="7643467at2"/>
<dbReference type="InterPro" id="IPR036390">
    <property type="entry name" value="WH_DNA-bd_sf"/>
</dbReference>
<evidence type="ECO:0000256" key="6">
    <source>
        <dbReference type="ARBA" id="ARBA00022636"/>
    </source>
</evidence>
<dbReference type="SMART" id="SM00419">
    <property type="entry name" value="HTH_CRP"/>
    <property type="match status" value="1"/>
</dbReference>
<dbReference type="PANTHER" id="PTHR24567">
    <property type="entry name" value="CRP FAMILY TRANSCRIPTIONAL REGULATORY PROTEIN"/>
    <property type="match status" value="1"/>
</dbReference>
<dbReference type="InterPro" id="IPR000595">
    <property type="entry name" value="cNMP-bd_dom"/>
</dbReference>
<gene>
    <name evidence="15" type="ORF">VI08_20000</name>
</gene>
<evidence type="ECO:0000256" key="4">
    <source>
        <dbReference type="ARBA" id="ARBA00022491"/>
    </source>
</evidence>
<evidence type="ECO:0000256" key="9">
    <source>
        <dbReference type="ARBA" id="ARBA00023125"/>
    </source>
</evidence>
<dbReference type="AlphaFoldDB" id="A0A0F3K0X7"/>
<dbReference type="Pfam" id="PF13545">
    <property type="entry name" value="HTH_Crp_2"/>
    <property type="match status" value="1"/>
</dbReference>
<dbReference type="PANTHER" id="PTHR24567:SF75">
    <property type="entry name" value="FUMARATE AND NITRATE REDUCTION REGULATORY PROTEIN"/>
    <property type="match status" value="1"/>
</dbReference>
<evidence type="ECO:0000256" key="11">
    <source>
        <dbReference type="ARBA" id="ARBA00023163"/>
    </source>
</evidence>
<dbReference type="EMBL" id="JZRB01000085">
    <property type="protein sequence ID" value="KJV24930.1"/>
    <property type="molecule type" value="Genomic_DNA"/>
</dbReference>
<dbReference type="CDD" id="cd00092">
    <property type="entry name" value="HTH_CRP"/>
    <property type="match status" value="1"/>
</dbReference>
<keyword evidence="4" id="KW-0678">Repressor</keyword>
<feature type="domain" description="HTH crp-type" evidence="14">
    <location>
        <begin position="157"/>
        <end position="230"/>
    </location>
</feature>
<dbReference type="InterPro" id="IPR018490">
    <property type="entry name" value="cNMP-bd_dom_sf"/>
</dbReference>
<evidence type="ECO:0000256" key="10">
    <source>
        <dbReference type="ARBA" id="ARBA00023159"/>
    </source>
</evidence>
<dbReference type="GO" id="GO:0003677">
    <property type="term" value="F:DNA binding"/>
    <property type="evidence" value="ECO:0007669"/>
    <property type="project" value="UniProtKB-KW"/>
</dbReference>
<evidence type="ECO:0000313" key="15">
    <source>
        <dbReference type="EMBL" id="KJV24930.1"/>
    </source>
</evidence>
<evidence type="ECO:0000256" key="7">
    <source>
        <dbReference type="ARBA" id="ARBA00023015"/>
    </source>
</evidence>
<evidence type="ECO:0000256" key="12">
    <source>
        <dbReference type="ARBA" id="ARBA00031697"/>
    </source>
</evidence>
<evidence type="ECO:0000256" key="2">
    <source>
        <dbReference type="ARBA" id="ARBA00011738"/>
    </source>
</evidence>
<feature type="domain" description="Cyclic nucleotide-binding" evidence="13">
    <location>
        <begin position="23"/>
        <end position="143"/>
    </location>
</feature>
<dbReference type="SUPFAM" id="SSF51206">
    <property type="entry name" value="cAMP-binding domain-like"/>
    <property type="match status" value="1"/>
</dbReference>
<comment type="subunit">
    <text evidence="2">Homodimer.</text>
</comment>
<dbReference type="PROSITE" id="PS51063">
    <property type="entry name" value="HTH_CRP_2"/>
    <property type="match status" value="1"/>
</dbReference>
<protein>
    <recommendedName>
        <fullName evidence="3">CRP-like protein Clp</fullName>
    </recommendedName>
    <alternativeName>
        <fullName evidence="12">Catabolite activation-like protein</fullName>
    </alternativeName>
</protein>
<dbReference type="Proteomes" id="UP000033651">
    <property type="component" value="Unassembled WGS sequence"/>
</dbReference>
<dbReference type="RefSeq" id="WP_045831406.1">
    <property type="nucleotide sequence ID" value="NZ_JZRB01000085.1"/>
</dbReference>
<keyword evidence="11" id="KW-0804">Transcription</keyword>
<reference evidence="15 16" key="1">
    <citation type="submission" date="2015-03" db="EMBL/GenBank/DDBJ databases">
        <title>Draft genome sequence of Luteibacter yeojuensis strain SU11.</title>
        <authorList>
            <person name="Sulaiman J."/>
            <person name="Priya K."/>
            <person name="Chan K.-G."/>
        </authorList>
    </citation>
    <scope>NUCLEOTIDE SEQUENCE [LARGE SCALE GENOMIC DNA]</scope>
    <source>
        <strain evidence="15 16">SU11</strain>
    </source>
</reference>
<evidence type="ECO:0000259" key="13">
    <source>
        <dbReference type="PROSITE" id="PS50042"/>
    </source>
</evidence>
<keyword evidence="9" id="KW-0238">DNA-binding</keyword>
<sequence length="247" mass="27452">MRQPEPSAPRLGCADCGLHAICLPEGVDEEGLARLDRLTRQRSTYQRGELVFRQGQSFNTLYVVRSGAVRVAIADPSGGRQVLGFRLPGEILGIDALLDNAHRTDATALERTTVCEVPFARIEELFQLLPSLQRKMMRELGREVAAAQQHAQAMGRSQALERVAMFLNALLVRYDRLSRPTDLVRLPMGRGDIACYLGIAVETVSRAFGRMEENGVMVASGRHVRIFRRDLLEALCTGKGTGQRKRH</sequence>
<dbReference type="PRINTS" id="PR00034">
    <property type="entry name" value="HTHCRP"/>
</dbReference>
<keyword evidence="5" id="KW-0021">Allosteric enzyme</keyword>
<evidence type="ECO:0000313" key="16">
    <source>
        <dbReference type="Proteomes" id="UP000033651"/>
    </source>
</evidence>
<comment type="caution">
    <text evidence="15">The sequence shown here is derived from an EMBL/GenBank/DDBJ whole genome shotgun (WGS) entry which is preliminary data.</text>
</comment>
<dbReference type="InterPro" id="IPR018335">
    <property type="entry name" value="Tscrpt_reg_HTH_Crp-type_CS"/>
</dbReference>
<dbReference type="CDD" id="cd00038">
    <property type="entry name" value="CAP_ED"/>
    <property type="match status" value="1"/>
</dbReference>
<keyword evidence="16" id="KW-1185">Reference proteome</keyword>
<keyword evidence="10" id="KW-0010">Activator</keyword>
<dbReference type="GO" id="GO:0003700">
    <property type="term" value="F:DNA-binding transcription factor activity"/>
    <property type="evidence" value="ECO:0007669"/>
    <property type="project" value="InterPro"/>
</dbReference>
<comment type="subcellular location">
    <subcellularLocation>
        <location evidence="1">Cytoplasm</location>
    </subcellularLocation>
</comment>
<dbReference type="InterPro" id="IPR012318">
    <property type="entry name" value="HTH_CRP"/>
</dbReference>
<evidence type="ECO:0000256" key="8">
    <source>
        <dbReference type="ARBA" id="ARBA00023026"/>
    </source>
</evidence>
<dbReference type="InterPro" id="IPR050397">
    <property type="entry name" value="Env_Response_Regulators"/>
</dbReference>
<evidence type="ECO:0000256" key="5">
    <source>
        <dbReference type="ARBA" id="ARBA00022533"/>
    </source>
</evidence>
<dbReference type="SMART" id="SM00100">
    <property type="entry name" value="cNMP"/>
    <property type="match status" value="1"/>
</dbReference>
<dbReference type="GO" id="GO:0005829">
    <property type="term" value="C:cytosol"/>
    <property type="evidence" value="ECO:0007669"/>
    <property type="project" value="TreeGrafter"/>
</dbReference>
<dbReference type="PATRIC" id="fig|345309.4.peg.4094"/>
<proteinExistence type="predicted"/>